<proteinExistence type="inferred from homology"/>
<dbReference type="Pfam" id="PF01370">
    <property type="entry name" value="Epimerase"/>
    <property type="match status" value="1"/>
</dbReference>
<protein>
    <recommendedName>
        <fullName evidence="2">NAD-dependent epimerase/dehydratase domain-containing protein</fullName>
    </recommendedName>
</protein>
<evidence type="ECO:0000256" key="1">
    <source>
        <dbReference type="ARBA" id="ARBA00007637"/>
    </source>
</evidence>
<dbReference type="PANTHER" id="PTHR43000">
    <property type="entry name" value="DTDP-D-GLUCOSE 4,6-DEHYDRATASE-RELATED"/>
    <property type="match status" value="1"/>
</dbReference>
<dbReference type="AlphaFoldDB" id="A0A0M0KFX0"/>
<dbReference type="InterPro" id="IPR001509">
    <property type="entry name" value="Epimerase_deHydtase"/>
</dbReference>
<dbReference type="EMBL" id="LILD01000001">
    <property type="protein sequence ID" value="KOO37716.1"/>
    <property type="molecule type" value="Genomic_DNA"/>
</dbReference>
<organism evidence="3">
    <name type="scientific">Halalkalibacterium halodurans</name>
    <name type="common">Bacillus halodurans</name>
    <dbReference type="NCBI Taxonomy" id="86665"/>
    <lineage>
        <taxon>Bacteria</taxon>
        <taxon>Bacillati</taxon>
        <taxon>Bacillota</taxon>
        <taxon>Bacilli</taxon>
        <taxon>Bacillales</taxon>
        <taxon>Bacillaceae</taxon>
        <taxon>Halalkalibacterium (ex Joshi et al. 2022)</taxon>
    </lineage>
</organism>
<evidence type="ECO:0000313" key="3">
    <source>
        <dbReference type="EMBL" id="KOO37716.1"/>
    </source>
</evidence>
<dbReference type="RefSeq" id="WP_053430255.1">
    <property type="nucleotide sequence ID" value="NZ_CP040441.1"/>
</dbReference>
<dbReference type="PROSITE" id="PS00061">
    <property type="entry name" value="ADH_SHORT"/>
    <property type="match status" value="1"/>
</dbReference>
<dbReference type="GeneID" id="87599178"/>
<gene>
    <name evidence="3" type="ORF">AMD02_01795</name>
</gene>
<accession>A0A0M0KFX0</accession>
<evidence type="ECO:0000259" key="2">
    <source>
        <dbReference type="Pfam" id="PF01370"/>
    </source>
</evidence>
<dbReference type="PATRIC" id="fig|136160.3.peg.562"/>
<comment type="caution">
    <text evidence="3">The sequence shown here is derived from an EMBL/GenBank/DDBJ whole genome shotgun (WGS) entry which is preliminary data.</text>
</comment>
<dbReference type="Gene3D" id="3.40.50.720">
    <property type="entry name" value="NAD(P)-binding Rossmann-like Domain"/>
    <property type="match status" value="1"/>
</dbReference>
<feature type="domain" description="NAD-dependent epimerase/dehydratase" evidence="2">
    <location>
        <begin position="4"/>
        <end position="239"/>
    </location>
</feature>
<sequence length="311" mass="34486">MGKVLVTGGAGFIGSHLVDLLIAEGTEVVIVDNLSSGSLKHVHPSSHLFKLDILDERVADVFQEHPDIDRIVHLAAQSKVGPSVLNPTYDAQVNIQGTIRLLEFSRKYGVKQFVFASSAAIYGPSHTLPIREEFPALPLSPYGTSKYAAEAYVKTYGRLYGLNVHVLRFANVYGPRQTAETEAGVISIFIEKLLKNEQPIIFGDGKQTRDFIFVLDVVNAIRSCLEAETNQEVDPVYNVSTGLQTSVEDLLKELCAQLNVTYAPAFEQERSGDIKHSCLDQQKLQKHLTWNPRIALNEGLAKTIAYYQTRE</sequence>
<name>A0A0M0KFX0_ALKHA</name>
<comment type="similarity">
    <text evidence="1">Belongs to the NAD(P)-dependent epimerase/dehydratase family.</text>
</comment>
<dbReference type="InterPro" id="IPR036291">
    <property type="entry name" value="NAD(P)-bd_dom_sf"/>
</dbReference>
<dbReference type="InterPro" id="IPR020904">
    <property type="entry name" value="Sc_DH/Rdtase_CS"/>
</dbReference>
<dbReference type="SUPFAM" id="SSF51735">
    <property type="entry name" value="NAD(P)-binding Rossmann-fold domains"/>
    <property type="match status" value="1"/>
</dbReference>
<reference evidence="3" key="1">
    <citation type="submission" date="2015-08" db="EMBL/GenBank/DDBJ databases">
        <title>Complete DNA Sequence of Pseudomonas syringae pv. actinidiae, the Causal Agent of Kiwifruit Canker Disease.</title>
        <authorList>
            <person name="Rikkerink E.H.A."/>
            <person name="Fineran P.C."/>
        </authorList>
    </citation>
    <scope>NUCLEOTIDE SEQUENCE</scope>
    <source>
        <strain evidence="3">DSM 13666</strain>
    </source>
</reference>